<sequence length="955" mass="102493">MARILRWAGVMLALCAILLGAALLFARQLVEFAAGAAVGRDVRIEGDLSIDYGLTTRVHASRLKIANPDWSHYPDMLTVQSATVAISLRALAHGRLVLPELRLQAPALYLQKTTQGLVSWHIGGTAHGSRSGVASALWPPLVEHLSMSNGMLAYDGPGTRNPFTARLQRLEASTDSAQGLTLTANGTLAGQAYRLDAHGPTLQRAAHGSDGTYPFTLHLSSALLRLSASGSLGWPLAQRASDMRVNLEGDSLFRLVPGDRNHSSDHGFTAEGRLSGSGGKWALTDLQARSGGSQLQGSIALDLSGSRPSLRADLNAPAIRFDLARQIAATWKAHAASAHQAGQQASAWSRLDALDAQAYLAVGRLTGSDPAVHDLALDLSLHNGDLMLDPIRFAVGSDRISGRIELQAAQAPRKARLALRYQGAGDGFATAKAEATGFGTGQVSAALQAHIEHLRLSEALAPFGLGQRFAGLLDADINVTTDPHDADMGRIRYRDAAGTDFTLRLSGGPERLRVRGRGRFEKRPFRVDGSAAPLARLPGADEFPFDLHVTALDTRAHIVGALAAPFGDRRLQSTLDIRGPNPRRIEPVVRFRLPELPHYRLTGALTMQDGLWRFSDFSGRVGDSDLSGWMEVDNRAAKPRVRARLHSSLLDLQDLAGIVGAAPGKQSKVFPDANFDFPSFRGFDADIRYAAARVDAGNYPIHSLRLSFRVQDGRLRLTPLVAGVGGGTVKMYLHLVDKPGERPVRGRLKLDVERVSLAQLLRPFPLAAGSAGRIHGHGSFRTRGESVAKMLGAIDGRAWLAMDRGRLNAELVELAGLDLGETLLLKRQGERTVNLNCAYIGARARRGALSIGTALLDTTDTRFTMEGAISLRSEHYDLRILPHPKDASLLSARAPLLLEGSFRRPDFHPAWASLAARGAAAMVLGAIAPPAALLAFIEPGLAKQGHADCNRLPPH</sequence>
<dbReference type="RefSeq" id="WP_200594175.1">
    <property type="nucleotide sequence ID" value="NZ_JAEPBG010000008.1"/>
</dbReference>
<dbReference type="PANTHER" id="PTHR30441:SF9">
    <property type="entry name" value="ASMA FAMILY PROTEIN YHJG"/>
    <property type="match status" value="1"/>
</dbReference>
<reference evidence="2" key="1">
    <citation type="submission" date="2021-01" db="EMBL/GenBank/DDBJ databases">
        <title>Genome sequence of strain Noviherbaspirillum sp. DKR-6.</title>
        <authorList>
            <person name="Chaudhary D.K."/>
        </authorList>
    </citation>
    <scope>NUCLEOTIDE SEQUENCE</scope>
    <source>
        <strain evidence="2">DKR-6</strain>
    </source>
</reference>
<dbReference type="InterPro" id="IPR007844">
    <property type="entry name" value="AsmA"/>
</dbReference>
<dbReference type="PANTHER" id="PTHR30441">
    <property type="entry name" value="DUF748 DOMAIN-CONTAINING PROTEIN"/>
    <property type="match status" value="1"/>
</dbReference>
<dbReference type="EMBL" id="JAEPBG010000008">
    <property type="protein sequence ID" value="MBK4736584.1"/>
    <property type="molecule type" value="Genomic_DNA"/>
</dbReference>
<feature type="domain" description="AsmA" evidence="1">
    <location>
        <begin position="616"/>
        <end position="848"/>
    </location>
</feature>
<accession>A0A934W948</accession>
<dbReference type="AlphaFoldDB" id="A0A934W948"/>
<comment type="caution">
    <text evidence="2">The sequence shown here is derived from an EMBL/GenBank/DDBJ whole genome shotgun (WGS) entry which is preliminary data.</text>
</comment>
<keyword evidence="3" id="KW-1185">Reference proteome</keyword>
<dbReference type="Proteomes" id="UP000622890">
    <property type="component" value="Unassembled WGS sequence"/>
</dbReference>
<organism evidence="2 3">
    <name type="scientific">Noviherbaspirillum pedocola</name>
    <dbReference type="NCBI Taxonomy" id="2801341"/>
    <lineage>
        <taxon>Bacteria</taxon>
        <taxon>Pseudomonadati</taxon>
        <taxon>Pseudomonadota</taxon>
        <taxon>Betaproteobacteria</taxon>
        <taxon>Burkholderiales</taxon>
        <taxon>Oxalobacteraceae</taxon>
        <taxon>Noviherbaspirillum</taxon>
    </lineage>
</organism>
<evidence type="ECO:0000313" key="3">
    <source>
        <dbReference type="Proteomes" id="UP000622890"/>
    </source>
</evidence>
<evidence type="ECO:0000313" key="2">
    <source>
        <dbReference type="EMBL" id="MBK4736584.1"/>
    </source>
</evidence>
<evidence type="ECO:0000259" key="1">
    <source>
        <dbReference type="Pfam" id="PF05170"/>
    </source>
</evidence>
<dbReference type="InterPro" id="IPR052894">
    <property type="entry name" value="AsmA-related"/>
</dbReference>
<gene>
    <name evidence="2" type="ORF">JJB74_18320</name>
</gene>
<dbReference type="GO" id="GO:0005886">
    <property type="term" value="C:plasma membrane"/>
    <property type="evidence" value="ECO:0007669"/>
    <property type="project" value="TreeGrafter"/>
</dbReference>
<proteinExistence type="predicted"/>
<dbReference type="GO" id="GO:0090313">
    <property type="term" value="P:regulation of protein targeting to membrane"/>
    <property type="evidence" value="ECO:0007669"/>
    <property type="project" value="TreeGrafter"/>
</dbReference>
<dbReference type="Pfam" id="PF05170">
    <property type="entry name" value="AsmA"/>
    <property type="match status" value="1"/>
</dbReference>
<protein>
    <submittedName>
        <fullName evidence="2">AsmA family protein</fullName>
    </submittedName>
</protein>
<name>A0A934W948_9BURK</name>